<evidence type="ECO:0000313" key="1">
    <source>
        <dbReference type="EMBL" id="SVC13571.1"/>
    </source>
</evidence>
<accession>A0A382JSJ6</accession>
<name>A0A382JSJ6_9ZZZZ</name>
<dbReference type="AlphaFoldDB" id="A0A382JSJ6"/>
<proteinExistence type="predicted"/>
<dbReference type="EMBL" id="UINC01075415">
    <property type="protein sequence ID" value="SVC13571.1"/>
    <property type="molecule type" value="Genomic_DNA"/>
</dbReference>
<protein>
    <recommendedName>
        <fullName evidence="2">ABC transmembrane type-1 domain-containing protein</fullName>
    </recommendedName>
</protein>
<sequence>MAPWLLLPGVFVIIVVLAFNVVRDGLRDAADPYHK</sequence>
<gene>
    <name evidence="1" type="ORF">METZ01_LOCUS266425</name>
</gene>
<evidence type="ECO:0008006" key="2">
    <source>
        <dbReference type="Google" id="ProtNLM"/>
    </source>
</evidence>
<reference evidence="1" key="1">
    <citation type="submission" date="2018-05" db="EMBL/GenBank/DDBJ databases">
        <authorList>
            <person name="Lanie J.A."/>
            <person name="Ng W.-L."/>
            <person name="Kazmierczak K.M."/>
            <person name="Andrzejewski T.M."/>
            <person name="Davidsen T.M."/>
            <person name="Wayne K.J."/>
            <person name="Tettelin H."/>
            <person name="Glass J.I."/>
            <person name="Rusch D."/>
            <person name="Podicherti R."/>
            <person name="Tsui H.-C.T."/>
            <person name="Winkler M.E."/>
        </authorList>
    </citation>
    <scope>NUCLEOTIDE SEQUENCE</scope>
</reference>
<organism evidence="1">
    <name type="scientific">marine metagenome</name>
    <dbReference type="NCBI Taxonomy" id="408172"/>
    <lineage>
        <taxon>unclassified sequences</taxon>
        <taxon>metagenomes</taxon>
        <taxon>ecological metagenomes</taxon>
    </lineage>
</organism>